<accession>A0A226EDZ8</accession>
<comment type="caution">
    <text evidence="1">The sequence shown here is derived from an EMBL/GenBank/DDBJ whole genome shotgun (WGS) entry which is preliminary data.</text>
</comment>
<gene>
    <name evidence="1" type="ORF">Fcan01_11710</name>
</gene>
<dbReference type="AlphaFoldDB" id="A0A226EDZ8"/>
<organism evidence="1 2">
    <name type="scientific">Folsomia candida</name>
    <name type="common">Springtail</name>
    <dbReference type="NCBI Taxonomy" id="158441"/>
    <lineage>
        <taxon>Eukaryota</taxon>
        <taxon>Metazoa</taxon>
        <taxon>Ecdysozoa</taxon>
        <taxon>Arthropoda</taxon>
        <taxon>Hexapoda</taxon>
        <taxon>Collembola</taxon>
        <taxon>Entomobryomorpha</taxon>
        <taxon>Isotomoidea</taxon>
        <taxon>Isotomidae</taxon>
        <taxon>Proisotominae</taxon>
        <taxon>Folsomia</taxon>
    </lineage>
</organism>
<dbReference type="EMBL" id="LNIX01000005">
    <property type="protein sequence ID" value="OXA55021.1"/>
    <property type="molecule type" value="Genomic_DNA"/>
</dbReference>
<dbReference type="GO" id="GO:0016874">
    <property type="term" value="F:ligase activity"/>
    <property type="evidence" value="ECO:0007669"/>
    <property type="project" value="UniProtKB-KW"/>
</dbReference>
<evidence type="ECO:0000313" key="2">
    <source>
        <dbReference type="Proteomes" id="UP000198287"/>
    </source>
</evidence>
<proteinExistence type="predicted"/>
<reference evidence="1 2" key="1">
    <citation type="submission" date="2015-12" db="EMBL/GenBank/DDBJ databases">
        <title>The genome of Folsomia candida.</title>
        <authorList>
            <person name="Faddeeva A."/>
            <person name="Derks M.F."/>
            <person name="Anvar Y."/>
            <person name="Smit S."/>
            <person name="Van Straalen N."/>
            <person name="Roelofs D."/>
        </authorList>
    </citation>
    <scope>NUCLEOTIDE SEQUENCE [LARGE SCALE GENOMIC DNA]</scope>
    <source>
        <strain evidence="1 2">VU population</strain>
        <tissue evidence="1">Whole body</tissue>
    </source>
</reference>
<keyword evidence="2" id="KW-1185">Reference proteome</keyword>
<protein>
    <submittedName>
        <fullName evidence="1">Arginine--tRNA ligase</fullName>
    </submittedName>
</protein>
<dbReference type="Proteomes" id="UP000198287">
    <property type="component" value="Unassembled WGS sequence"/>
</dbReference>
<sequence length="155" mass="17612">MEKWKTAIQKAENSILKVLSASIKDASMVENIPEKLASPKSDLNLGNHRTAKVLTPTKTRSARQSNYPFIIYGGCYPPGLSGGWGWGSPYDPFQNQDRDMTWTPGNIIEIQQQIYCQKYPKRWLSDPIGNPSDSDRIGPNIRSDYPTYIMEYPIR</sequence>
<name>A0A226EDZ8_FOLCA</name>
<evidence type="ECO:0000313" key="1">
    <source>
        <dbReference type="EMBL" id="OXA55021.1"/>
    </source>
</evidence>
<keyword evidence="1" id="KW-0436">Ligase</keyword>